<organism evidence="2 3">
    <name type="scientific">Actinoplanes siamensis</name>
    <dbReference type="NCBI Taxonomy" id="1223317"/>
    <lineage>
        <taxon>Bacteria</taxon>
        <taxon>Bacillati</taxon>
        <taxon>Actinomycetota</taxon>
        <taxon>Actinomycetes</taxon>
        <taxon>Micromonosporales</taxon>
        <taxon>Micromonosporaceae</taxon>
        <taxon>Actinoplanes</taxon>
    </lineage>
</organism>
<gene>
    <name evidence="2" type="ORF">Asi03nite_48570</name>
</gene>
<reference evidence="2" key="1">
    <citation type="submission" date="2021-01" db="EMBL/GenBank/DDBJ databases">
        <title>Whole genome shotgun sequence of Actinoplanes siamensis NBRC 109076.</title>
        <authorList>
            <person name="Komaki H."/>
            <person name="Tamura T."/>
        </authorList>
    </citation>
    <scope>NUCLEOTIDE SEQUENCE</scope>
    <source>
        <strain evidence="2">NBRC 109076</strain>
    </source>
</reference>
<proteinExistence type="predicted"/>
<name>A0A919NAQ3_9ACTN</name>
<comment type="caution">
    <text evidence="2">The sequence shown here is derived from an EMBL/GenBank/DDBJ whole genome shotgun (WGS) entry which is preliminary data.</text>
</comment>
<evidence type="ECO:0000256" key="1">
    <source>
        <dbReference type="SAM" id="Phobius"/>
    </source>
</evidence>
<keyword evidence="1" id="KW-0812">Transmembrane</keyword>
<evidence type="ECO:0000313" key="2">
    <source>
        <dbReference type="EMBL" id="GIF07319.1"/>
    </source>
</evidence>
<dbReference type="AlphaFoldDB" id="A0A919NAQ3"/>
<dbReference type="EMBL" id="BOMW01000047">
    <property type="protein sequence ID" value="GIF07319.1"/>
    <property type="molecule type" value="Genomic_DNA"/>
</dbReference>
<accession>A0A919NAQ3</accession>
<keyword evidence="3" id="KW-1185">Reference proteome</keyword>
<protein>
    <recommendedName>
        <fullName evidence="4">2TM domain-containing protein</fullName>
    </recommendedName>
</protein>
<keyword evidence="1" id="KW-0472">Membrane</keyword>
<feature type="transmembrane region" description="Helical" evidence="1">
    <location>
        <begin position="83"/>
        <end position="100"/>
    </location>
</feature>
<dbReference type="Proteomes" id="UP000629619">
    <property type="component" value="Unassembled WGS sequence"/>
</dbReference>
<keyword evidence="1" id="KW-1133">Transmembrane helix</keyword>
<evidence type="ECO:0000313" key="3">
    <source>
        <dbReference type="Proteomes" id="UP000629619"/>
    </source>
</evidence>
<feature type="transmembrane region" description="Helical" evidence="1">
    <location>
        <begin position="112"/>
        <end position="131"/>
    </location>
</feature>
<sequence>MAHCTRPLPPRVIWGNWGEALREMLQGVVVVLARPEHAGPMPPEVVGEDTRRIAQTAVEIARERVTPGRHRKPARWRINRRQAAWTQIAATAVAGVMWVLLETGELGYEGPLYGLVWTALAAWVPFIVYVVDRVWREDVAAAAWEGQVAGRIIGQREGYSDGYLDGIAVRDS</sequence>
<evidence type="ECO:0008006" key="4">
    <source>
        <dbReference type="Google" id="ProtNLM"/>
    </source>
</evidence>